<dbReference type="RefSeq" id="WP_191720035.1">
    <property type="nucleotide sequence ID" value="NZ_JACSQP010000015.1"/>
</dbReference>
<feature type="chain" id="PRO_5045637879" description="Lipoprotein" evidence="2">
    <location>
        <begin position="27"/>
        <end position="211"/>
    </location>
</feature>
<feature type="region of interest" description="Disordered" evidence="1">
    <location>
        <begin position="29"/>
        <end position="55"/>
    </location>
</feature>
<feature type="compositionally biased region" description="Low complexity" evidence="1">
    <location>
        <begin position="29"/>
        <end position="42"/>
    </location>
</feature>
<proteinExistence type="predicted"/>
<organism evidence="3 4">
    <name type="scientific">Microbacterium pullorum</name>
    <dbReference type="NCBI Taxonomy" id="2762236"/>
    <lineage>
        <taxon>Bacteria</taxon>
        <taxon>Bacillati</taxon>
        <taxon>Actinomycetota</taxon>
        <taxon>Actinomycetes</taxon>
        <taxon>Micrococcales</taxon>
        <taxon>Microbacteriaceae</taxon>
        <taxon>Microbacterium</taxon>
    </lineage>
</organism>
<name>A0ABR8S5U0_9MICO</name>
<evidence type="ECO:0000313" key="3">
    <source>
        <dbReference type="EMBL" id="MBD7958841.1"/>
    </source>
</evidence>
<dbReference type="Proteomes" id="UP000648352">
    <property type="component" value="Unassembled WGS sequence"/>
</dbReference>
<reference evidence="3 4" key="1">
    <citation type="submission" date="2020-08" db="EMBL/GenBank/DDBJ databases">
        <title>A Genomic Blueprint of the Chicken Gut Microbiome.</title>
        <authorList>
            <person name="Gilroy R."/>
            <person name="Ravi A."/>
            <person name="Getino M."/>
            <person name="Pursley I."/>
            <person name="Horton D.L."/>
            <person name="Alikhan N.-F."/>
            <person name="Baker D."/>
            <person name="Gharbi K."/>
            <person name="Hall N."/>
            <person name="Watson M."/>
            <person name="Adriaenssens E.M."/>
            <person name="Foster-Nyarko E."/>
            <person name="Jarju S."/>
            <person name="Secka A."/>
            <person name="Antonio M."/>
            <person name="Oren A."/>
            <person name="Chaudhuri R."/>
            <person name="La Ragione R.M."/>
            <person name="Hildebrand F."/>
            <person name="Pallen M.J."/>
        </authorList>
    </citation>
    <scope>NUCLEOTIDE SEQUENCE [LARGE SCALE GENOMIC DNA]</scope>
    <source>
        <strain evidence="3 4">Sa4CUA7</strain>
    </source>
</reference>
<sequence length="211" mass="22430">MSTRPFKRTAVAALVALTLVVTTACAPEPAEAGPASTASAPEVVATPTEAPDPLEGLVSGDVIPAEVAAELNASWGKQSDHRGYPMPSGEWVLLKGLEPLPANAYRAVHDAVVASIQWPLFRTSDAPSTDAAYALFYAAHEQQELLTGRKITLVLHAMNYVDGYDQPRWSAGRYLTNGYNGTSQEEAIATAQEWVDVSPGVRVMLVIDGLA</sequence>
<evidence type="ECO:0000256" key="1">
    <source>
        <dbReference type="SAM" id="MobiDB-lite"/>
    </source>
</evidence>
<protein>
    <recommendedName>
        <fullName evidence="5">Lipoprotein</fullName>
    </recommendedName>
</protein>
<dbReference type="PROSITE" id="PS51257">
    <property type="entry name" value="PROKAR_LIPOPROTEIN"/>
    <property type="match status" value="1"/>
</dbReference>
<evidence type="ECO:0008006" key="5">
    <source>
        <dbReference type="Google" id="ProtNLM"/>
    </source>
</evidence>
<dbReference type="EMBL" id="JACSQP010000015">
    <property type="protein sequence ID" value="MBD7958841.1"/>
    <property type="molecule type" value="Genomic_DNA"/>
</dbReference>
<comment type="caution">
    <text evidence="3">The sequence shown here is derived from an EMBL/GenBank/DDBJ whole genome shotgun (WGS) entry which is preliminary data.</text>
</comment>
<evidence type="ECO:0000313" key="4">
    <source>
        <dbReference type="Proteomes" id="UP000648352"/>
    </source>
</evidence>
<accession>A0ABR8S5U0</accession>
<keyword evidence="4" id="KW-1185">Reference proteome</keyword>
<feature type="signal peptide" evidence="2">
    <location>
        <begin position="1"/>
        <end position="26"/>
    </location>
</feature>
<evidence type="ECO:0000256" key="2">
    <source>
        <dbReference type="SAM" id="SignalP"/>
    </source>
</evidence>
<gene>
    <name evidence="3" type="ORF">H9651_14470</name>
</gene>
<keyword evidence="2" id="KW-0732">Signal</keyword>